<proteinExistence type="predicted"/>
<gene>
    <name evidence="1" type="ORF">PXEA_LOCUS2058</name>
</gene>
<protein>
    <submittedName>
        <fullName evidence="1">Uncharacterized protein</fullName>
    </submittedName>
</protein>
<dbReference type="Proteomes" id="UP000784294">
    <property type="component" value="Unassembled WGS sequence"/>
</dbReference>
<dbReference type="AlphaFoldDB" id="A0A448WCT3"/>
<organism evidence="1 2">
    <name type="scientific">Protopolystoma xenopodis</name>
    <dbReference type="NCBI Taxonomy" id="117903"/>
    <lineage>
        <taxon>Eukaryota</taxon>
        <taxon>Metazoa</taxon>
        <taxon>Spiralia</taxon>
        <taxon>Lophotrochozoa</taxon>
        <taxon>Platyhelminthes</taxon>
        <taxon>Monogenea</taxon>
        <taxon>Polyopisthocotylea</taxon>
        <taxon>Polystomatidea</taxon>
        <taxon>Polystomatidae</taxon>
        <taxon>Protopolystoma</taxon>
    </lineage>
</organism>
<evidence type="ECO:0000313" key="2">
    <source>
        <dbReference type="Proteomes" id="UP000784294"/>
    </source>
</evidence>
<sequence>MIPTFTFPFHLAQPCCQFPTVPDLISSPVGLESMPHRHTRNQVITFLLCKTTGRLGSFVVSKPTVLTQPAWIVFRNFAFQPVLTLNLKPLMVGSEDDRLEQGGLTSHSRDPIFILHRNVDLVPIA</sequence>
<accession>A0A448WCT3</accession>
<evidence type="ECO:0000313" key="1">
    <source>
        <dbReference type="EMBL" id="VEL08618.1"/>
    </source>
</evidence>
<dbReference type="EMBL" id="CAAALY010004374">
    <property type="protein sequence ID" value="VEL08618.1"/>
    <property type="molecule type" value="Genomic_DNA"/>
</dbReference>
<name>A0A448WCT3_9PLAT</name>
<reference evidence="1" key="1">
    <citation type="submission" date="2018-11" db="EMBL/GenBank/DDBJ databases">
        <authorList>
            <consortium name="Pathogen Informatics"/>
        </authorList>
    </citation>
    <scope>NUCLEOTIDE SEQUENCE</scope>
</reference>
<keyword evidence="2" id="KW-1185">Reference proteome</keyword>
<comment type="caution">
    <text evidence="1">The sequence shown here is derived from an EMBL/GenBank/DDBJ whole genome shotgun (WGS) entry which is preliminary data.</text>
</comment>